<protein>
    <submittedName>
        <fullName evidence="1">1643_t:CDS:1</fullName>
    </submittedName>
</protein>
<evidence type="ECO:0000313" key="2">
    <source>
        <dbReference type="Proteomes" id="UP000789396"/>
    </source>
</evidence>
<gene>
    <name evidence="1" type="ORF">RFULGI_LOCUS1033</name>
</gene>
<name>A0A9N8W0F6_9GLOM</name>
<dbReference type="AlphaFoldDB" id="A0A9N8W0F6"/>
<accession>A0A9N8W0F6</accession>
<organism evidence="1 2">
    <name type="scientific">Racocetra fulgida</name>
    <dbReference type="NCBI Taxonomy" id="60492"/>
    <lineage>
        <taxon>Eukaryota</taxon>
        <taxon>Fungi</taxon>
        <taxon>Fungi incertae sedis</taxon>
        <taxon>Mucoromycota</taxon>
        <taxon>Glomeromycotina</taxon>
        <taxon>Glomeromycetes</taxon>
        <taxon>Diversisporales</taxon>
        <taxon>Gigasporaceae</taxon>
        <taxon>Racocetra</taxon>
    </lineage>
</organism>
<dbReference type="OrthoDB" id="2440769at2759"/>
<reference evidence="1" key="1">
    <citation type="submission" date="2021-06" db="EMBL/GenBank/DDBJ databases">
        <authorList>
            <person name="Kallberg Y."/>
            <person name="Tangrot J."/>
            <person name="Rosling A."/>
        </authorList>
    </citation>
    <scope>NUCLEOTIDE SEQUENCE</scope>
    <source>
        <strain evidence="1">IN212</strain>
    </source>
</reference>
<feature type="non-terminal residue" evidence="1">
    <location>
        <position position="380"/>
    </location>
</feature>
<comment type="caution">
    <text evidence="1">The sequence shown here is derived from an EMBL/GenBank/DDBJ whole genome shotgun (WGS) entry which is preliminary data.</text>
</comment>
<dbReference type="EMBL" id="CAJVPZ010000551">
    <property type="protein sequence ID" value="CAG8469041.1"/>
    <property type="molecule type" value="Genomic_DNA"/>
</dbReference>
<proteinExistence type="predicted"/>
<evidence type="ECO:0000313" key="1">
    <source>
        <dbReference type="EMBL" id="CAG8469041.1"/>
    </source>
</evidence>
<sequence>GHELSEIEPGYRSQSGSKYSKIESTPSLAITSLYQKLFSNSKTKFSGPYILGWNENELLEASLEDIQFRPFAIKVGNLLVYVTSLGIVSNINMIGAGVGYISSFIGEFKKKRALFVQAIEKDNCKITIYILENESIVALEKTPDDAWKNIVEVIKDIKDTSVADIQPSGNYKNIKKPKINRILNWFEFKWPIEGEFASPDPTRLSISEIKKELDQRNLNYNNEENRTNLICLLKANIQQETSNMIKIVNDKEMIDSERQKDEIIQIQQEKLKDNNYFCSGWALKENQEYGKKGRGKRMTEAVKEILKTLFHAGDEDKSERYLAKKMLQDLQQRVYTGELEADKILQLKTIKNWIGRYSSLYKKEAVKEAKAAVSSQKNIK</sequence>
<dbReference type="Proteomes" id="UP000789396">
    <property type="component" value="Unassembled WGS sequence"/>
</dbReference>
<keyword evidence="2" id="KW-1185">Reference proteome</keyword>